<sequence length="86" mass="9196">MMAKVASKPTGSPDSRFRSQIEAAIAEGIAPEDMTLRLTLRDVTLLSRDRSTPVADISYAGGEMRFLGVRVEKGGVDVSSLVRGEA</sequence>
<protein>
    <submittedName>
        <fullName evidence="1">Uncharacterized protein</fullName>
    </submittedName>
</protein>
<dbReference type="OrthoDB" id="7211037at2"/>
<evidence type="ECO:0000313" key="2">
    <source>
        <dbReference type="Proteomes" id="UP000249524"/>
    </source>
</evidence>
<reference evidence="1 2" key="1">
    <citation type="submission" date="2018-05" db="EMBL/GenBank/DDBJ databases">
        <authorList>
            <person name="Lanie J.A."/>
            <person name="Ng W.-L."/>
            <person name="Kazmierczak K.M."/>
            <person name="Andrzejewski T.M."/>
            <person name="Davidsen T.M."/>
            <person name="Wayne K.J."/>
            <person name="Tettelin H."/>
            <person name="Glass J.I."/>
            <person name="Rusch D."/>
            <person name="Podicherti R."/>
            <person name="Tsui H.-C.T."/>
            <person name="Winkler M.E."/>
        </authorList>
    </citation>
    <scope>NUCLEOTIDE SEQUENCE [LARGE SCALE GENOMIC DNA]</scope>
    <source>
        <strain evidence="1 2">BUT-10</strain>
    </source>
</reference>
<evidence type="ECO:0000313" key="1">
    <source>
        <dbReference type="EMBL" id="RAK62461.1"/>
    </source>
</evidence>
<accession>A0A328B7S0</accession>
<dbReference type="EMBL" id="QFYS01000011">
    <property type="protein sequence ID" value="RAK62461.1"/>
    <property type="molecule type" value="Genomic_DNA"/>
</dbReference>
<proteinExistence type="predicted"/>
<dbReference type="AlphaFoldDB" id="A0A328B7S0"/>
<keyword evidence="2" id="KW-1185">Reference proteome</keyword>
<gene>
    <name evidence="1" type="ORF">DJ019_18735</name>
</gene>
<dbReference type="RefSeq" id="WP_111277920.1">
    <property type="nucleotide sequence ID" value="NZ_QFYS01000011.1"/>
</dbReference>
<comment type="caution">
    <text evidence="1">The sequence shown here is derived from an EMBL/GenBank/DDBJ whole genome shotgun (WGS) entry which is preliminary data.</text>
</comment>
<organism evidence="1 2">
    <name type="scientific">Phenylobacterium kunshanense</name>
    <dbReference type="NCBI Taxonomy" id="1445034"/>
    <lineage>
        <taxon>Bacteria</taxon>
        <taxon>Pseudomonadati</taxon>
        <taxon>Pseudomonadota</taxon>
        <taxon>Alphaproteobacteria</taxon>
        <taxon>Caulobacterales</taxon>
        <taxon>Caulobacteraceae</taxon>
        <taxon>Phenylobacterium</taxon>
    </lineage>
</organism>
<name>A0A328B7S0_9CAUL</name>
<dbReference type="Proteomes" id="UP000249524">
    <property type="component" value="Unassembled WGS sequence"/>
</dbReference>